<protein>
    <submittedName>
        <fullName evidence="2">Uncharacterized protein</fullName>
    </submittedName>
</protein>
<dbReference type="OrthoDB" id="258495at2759"/>
<evidence type="ECO:0000313" key="2">
    <source>
        <dbReference type="EMBL" id="CAD2191846.1"/>
    </source>
</evidence>
<evidence type="ECO:0000313" key="3">
    <source>
        <dbReference type="Proteomes" id="UP000580250"/>
    </source>
</evidence>
<dbReference type="Gene3D" id="2.60.120.920">
    <property type="match status" value="1"/>
</dbReference>
<proteinExistence type="predicted"/>
<keyword evidence="1" id="KW-0175">Coiled coil</keyword>
<comment type="caution">
    <text evidence="2">The sequence shown here is derived from an EMBL/GenBank/DDBJ whole genome shotgun (WGS) entry which is preliminary data.</text>
</comment>
<reference evidence="2 3" key="1">
    <citation type="submission" date="2020-08" db="EMBL/GenBank/DDBJ databases">
        <authorList>
            <person name="Koutsovoulos G."/>
            <person name="Danchin GJ E."/>
        </authorList>
    </citation>
    <scope>NUCLEOTIDE SEQUENCE [LARGE SCALE GENOMIC DNA]</scope>
</reference>
<sequence>MTENISSDFELIQINDVMELENNSKNIQINEEVKDNKDDLVENNSLENKKENVNSYDTTLAEYYLYGELVKGRLPADNFGNFEEIDNSKAIIEKKDEKIIFLENQIIQMNASFDKKLEEVMNQLKQLNNKKCKKANFVLIKNKWKVIDKVWKCCENNCVNTDNPRSICIEGNGYINIIDDENINYINCEEGKGVNKYFRVCVENSFTKPKEYSNNYSLFYFEIKCIKIETNENRRNWLVIGLSYNNYYIRLLAKCALFKNEKNEQIELDNFKWKNVDVFGCGLVYPPTYKINKFPYIFFTQNGQIIGKEIFPKYKCDSFNPYIIVDNCLIEANFGNDLENKPFIYDVKKHVVF</sequence>
<evidence type="ECO:0000256" key="1">
    <source>
        <dbReference type="SAM" id="Coils"/>
    </source>
</evidence>
<feature type="coiled-coil region" evidence="1">
    <location>
        <begin position="85"/>
        <end position="130"/>
    </location>
</feature>
<name>A0A6V7WXQ1_MELEN</name>
<organism evidence="2 3">
    <name type="scientific">Meloidogyne enterolobii</name>
    <name type="common">Root-knot nematode worm</name>
    <name type="synonym">Meloidogyne mayaguensis</name>
    <dbReference type="NCBI Taxonomy" id="390850"/>
    <lineage>
        <taxon>Eukaryota</taxon>
        <taxon>Metazoa</taxon>
        <taxon>Ecdysozoa</taxon>
        <taxon>Nematoda</taxon>
        <taxon>Chromadorea</taxon>
        <taxon>Rhabditida</taxon>
        <taxon>Tylenchina</taxon>
        <taxon>Tylenchomorpha</taxon>
        <taxon>Tylenchoidea</taxon>
        <taxon>Meloidogynidae</taxon>
        <taxon>Meloidogyninae</taxon>
        <taxon>Meloidogyne</taxon>
    </lineage>
</organism>
<dbReference type="InterPro" id="IPR043136">
    <property type="entry name" value="B30.2/SPRY_sf"/>
</dbReference>
<accession>A0A6V7WXQ1</accession>
<dbReference type="Proteomes" id="UP000580250">
    <property type="component" value="Unassembled WGS sequence"/>
</dbReference>
<gene>
    <name evidence="2" type="ORF">MENT_LOCUS44704</name>
</gene>
<dbReference type="EMBL" id="CAJEWN010000904">
    <property type="protein sequence ID" value="CAD2191846.1"/>
    <property type="molecule type" value="Genomic_DNA"/>
</dbReference>
<dbReference type="AlphaFoldDB" id="A0A6V7WXQ1"/>